<dbReference type="RefSeq" id="WP_094691959.1">
    <property type="nucleotide sequence ID" value="NZ_MWWQ01000019.1"/>
</dbReference>
<dbReference type="InterPro" id="IPR027417">
    <property type="entry name" value="P-loop_NTPase"/>
</dbReference>
<comment type="caution">
    <text evidence="1">The sequence shown here is derived from an EMBL/GenBank/DDBJ whole genome shotgun (WGS) entry which is preliminary data.</text>
</comment>
<dbReference type="Proteomes" id="UP000216454">
    <property type="component" value="Unassembled WGS sequence"/>
</dbReference>
<proteinExistence type="predicted"/>
<dbReference type="Gene3D" id="3.40.50.300">
    <property type="entry name" value="P-loop containing nucleotide triphosphate hydrolases"/>
    <property type="match status" value="1"/>
</dbReference>
<dbReference type="EMBL" id="MWWQ01000019">
    <property type="protein sequence ID" value="OZG48828.1"/>
    <property type="molecule type" value="Genomic_DNA"/>
</dbReference>
<evidence type="ECO:0000313" key="2">
    <source>
        <dbReference type="Proteomes" id="UP000216454"/>
    </source>
</evidence>
<dbReference type="AlphaFoldDB" id="A0A261EPP2"/>
<reference evidence="1 2" key="1">
    <citation type="journal article" date="2017" name="BMC Genomics">
        <title>Comparative genomic and phylogenomic analyses of the Bifidobacteriaceae family.</title>
        <authorList>
            <person name="Lugli G.A."/>
            <person name="Milani C."/>
            <person name="Turroni F."/>
            <person name="Duranti S."/>
            <person name="Mancabelli L."/>
            <person name="Mangifesta M."/>
            <person name="Ferrario C."/>
            <person name="Modesto M."/>
            <person name="Mattarelli P."/>
            <person name="Jiri K."/>
            <person name="van Sinderen D."/>
            <person name="Ventura M."/>
        </authorList>
    </citation>
    <scope>NUCLEOTIDE SEQUENCE [LARGE SCALE GENOMIC DNA]</scope>
    <source>
        <strain evidence="1 2">DSM 24744</strain>
    </source>
</reference>
<name>A0A261EPP2_9BIFI</name>
<keyword evidence="2" id="KW-1185">Reference proteome</keyword>
<evidence type="ECO:0000313" key="1">
    <source>
        <dbReference type="EMBL" id="OZG48828.1"/>
    </source>
</evidence>
<gene>
    <name evidence="1" type="ORF">PSSU_1652</name>
</gene>
<accession>A0A261EPP2</accession>
<dbReference type="SUPFAM" id="SSF52540">
    <property type="entry name" value="P-loop containing nucleoside triphosphate hydrolases"/>
    <property type="match status" value="1"/>
</dbReference>
<sequence>MVVFVSGYGQLLTEVTRLLPAGTGIPPVGNDPGEQARWLEHHPVPPGRHGAMLTDQPALWQPAQQAGWRVYWCSPDQPPMGTEPLPGKALAMTLGAFIRLFWDVDIADTRVVADVMTGHARRSGSILFVTSCTGGVGKSVTSRRLAERASRQVPTLLVDGNMLQSSQRSFFDPARTRTLRTIYEWRGGNPTRGANQGKTLHVPYDVCFAPPPGMTVTWDEYVEYVRAARRAWGFIIIDLDRVSAVDFTRPGTAAHDFLLPLSHEGAHILFIVKAGVQTQGDAVGLLSALPQTGIDPQQVGVKDTIPEGMRQADWKRIDWTRWATWLGVEFQSHEAGMRIAAGESGWNDPGLDRTREKVLDWALPGMGFDPDRVKEKAKGWKL</sequence>
<protein>
    <submittedName>
        <fullName evidence="1">Cobalamin biosynthesis protein CobQ</fullName>
    </submittedName>
</protein>
<organism evidence="1 2">
    <name type="scientific">Pseudoscardovia suis</name>
    <dbReference type="NCBI Taxonomy" id="987063"/>
    <lineage>
        <taxon>Bacteria</taxon>
        <taxon>Bacillati</taxon>
        <taxon>Actinomycetota</taxon>
        <taxon>Actinomycetes</taxon>
        <taxon>Bifidobacteriales</taxon>
        <taxon>Bifidobacteriaceae</taxon>
        <taxon>Pseudoscardovia</taxon>
    </lineage>
</organism>
<dbReference type="OrthoDB" id="3243353at2"/>